<dbReference type="STRING" id="887062.HGR_06136"/>
<evidence type="ECO:0000259" key="1">
    <source>
        <dbReference type="Pfam" id="PF05899"/>
    </source>
</evidence>
<sequence>MNPSTVLRLISTPDTADANASEDYFLAPEKLITGNPKQTLWMHYTDPTRQYVVGLWRSEPGKWRVRYTEEEYCRMLEGVSVITDEAGHAVTVRAGDEFVVPRGFVGTWEVVETSTKRFVIYEKTPG</sequence>
<name>F3KRZ8_9BURK</name>
<reference evidence="2 3" key="1">
    <citation type="journal article" date="2011" name="EMBO J.">
        <title>Structural diversity of bacterial flagellar motors.</title>
        <authorList>
            <person name="Chen S."/>
            <person name="Beeby M."/>
            <person name="Murphy G.E."/>
            <person name="Leadbetter J.R."/>
            <person name="Hendrixson D.R."/>
            <person name="Briegel A."/>
            <person name="Li Z."/>
            <person name="Shi J."/>
            <person name="Tocheva E.I."/>
            <person name="Muller A."/>
            <person name="Dobro M.J."/>
            <person name="Jensen G.J."/>
        </authorList>
    </citation>
    <scope>NUCLEOTIDE SEQUENCE [LARGE SCALE GENOMIC DNA]</scope>
    <source>
        <strain evidence="2 3">ATCC 19624</strain>
    </source>
</reference>
<accession>F3KRZ8</accession>
<dbReference type="InterPro" id="IPR011051">
    <property type="entry name" value="RmlC_Cupin_sf"/>
</dbReference>
<dbReference type="EMBL" id="AEGR01000047">
    <property type="protein sequence ID" value="EGI77482.1"/>
    <property type="molecule type" value="Genomic_DNA"/>
</dbReference>
<comment type="caution">
    <text evidence="2">The sequence shown here is derived from an EMBL/GenBank/DDBJ whole genome shotgun (WGS) entry which is preliminary data.</text>
</comment>
<dbReference type="InterPro" id="IPR008579">
    <property type="entry name" value="UGlyAH_Cupin_dom"/>
</dbReference>
<dbReference type="Pfam" id="PF05899">
    <property type="entry name" value="Cupin_3"/>
    <property type="match status" value="1"/>
</dbReference>
<protein>
    <recommendedName>
        <fullName evidence="1">(S)-ureidoglycine aminohydrolase cupin domain-containing protein</fullName>
    </recommendedName>
</protein>
<dbReference type="RefSeq" id="WP_006297243.1">
    <property type="nucleotide sequence ID" value="NZ_AEGR01000047.1"/>
</dbReference>
<dbReference type="eggNOG" id="COG3450">
    <property type="taxonomic scope" value="Bacteria"/>
</dbReference>
<dbReference type="SUPFAM" id="SSF51182">
    <property type="entry name" value="RmlC-like cupins"/>
    <property type="match status" value="1"/>
</dbReference>
<evidence type="ECO:0000313" key="3">
    <source>
        <dbReference type="Proteomes" id="UP000016368"/>
    </source>
</evidence>
<feature type="domain" description="(S)-ureidoglycine aminohydrolase cupin" evidence="1">
    <location>
        <begin position="47"/>
        <end position="117"/>
    </location>
</feature>
<proteinExistence type="predicted"/>
<organism evidence="2 3">
    <name type="scientific">Hylemonella gracilis ATCC 19624</name>
    <dbReference type="NCBI Taxonomy" id="887062"/>
    <lineage>
        <taxon>Bacteria</taxon>
        <taxon>Pseudomonadati</taxon>
        <taxon>Pseudomonadota</taxon>
        <taxon>Betaproteobacteria</taxon>
        <taxon>Burkholderiales</taxon>
        <taxon>Comamonadaceae</taxon>
        <taxon>Hylemonella</taxon>
    </lineage>
</organism>
<dbReference type="OrthoDB" id="9799053at2"/>
<evidence type="ECO:0000313" key="2">
    <source>
        <dbReference type="EMBL" id="EGI77482.1"/>
    </source>
</evidence>
<dbReference type="PANTHER" id="PTHR40943">
    <property type="entry name" value="CYTOPLASMIC PROTEIN-RELATED"/>
    <property type="match status" value="1"/>
</dbReference>
<dbReference type="InterPro" id="IPR014710">
    <property type="entry name" value="RmlC-like_jellyroll"/>
</dbReference>
<keyword evidence="3" id="KW-1185">Reference proteome</keyword>
<dbReference type="CDD" id="cd02227">
    <property type="entry name" value="cupin_TM1112-like"/>
    <property type="match status" value="1"/>
</dbReference>
<dbReference type="Gene3D" id="2.60.120.10">
    <property type="entry name" value="Jelly Rolls"/>
    <property type="match status" value="1"/>
</dbReference>
<dbReference type="Proteomes" id="UP000016368">
    <property type="component" value="Unassembled WGS sequence"/>
</dbReference>
<dbReference type="PANTHER" id="PTHR40943:SF2">
    <property type="entry name" value="(S)-UREIDOGLYCINE AMINOHYDROLASE CUPIN DOMAIN-CONTAINING PROTEIN"/>
    <property type="match status" value="1"/>
</dbReference>
<gene>
    <name evidence="2" type="ORF">HGR_06136</name>
</gene>
<dbReference type="AlphaFoldDB" id="F3KRZ8"/>